<evidence type="ECO:0000256" key="1">
    <source>
        <dbReference type="SAM" id="MobiDB-lite"/>
    </source>
</evidence>
<proteinExistence type="predicted"/>
<dbReference type="Proteomes" id="UP000639403">
    <property type="component" value="Unassembled WGS sequence"/>
</dbReference>
<comment type="caution">
    <text evidence="3">The sequence shown here is derived from an EMBL/GenBank/DDBJ whole genome shotgun (WGS) entry which is preliminary data.</text>
</comment>
<evidence type="ECO:0000313" key="4">
    <source>
        <dbReference type="Proteomes" id="UP000639403"/>
    </source>
</evidence>
<dbReference type="InterPro" id="IPR000210">
    <property type="entry name" value="BTB/POZ_dom"/>
</dbReference>
<reference evidence="3" key="2">
    <citation type="journal article" name="Front. Microbiol.">
        <title>Degradative Capacity of Two Strains of Rhodonia placenta: From Phenotype to Genotype.</title>
        <authorList>
            <person name="Kolle M."/>
            <person name="Horta M.A.C."/>
            <person name="Nowrousian M."/>
            <person name="Ohm R.A."/>
            <person name="Benz J.P."/>
            <person name="Pilgard A."/>
        </authorList>
    </citation>
    <scope>NUCLEOTIDE SEQUENCE</scope>
    <source>
        <strain evidence="3">FPRL280</strain>
    </source>
</reference>
<organism evidence="3 4">
    <name type="scientific">Rhodonia placenta</name>
    <dbReference type="NCBI Taxonomy" id="104341"/>
    <lineage>
        <taxon>Eukaryota</taxon>
        <taxon>Fungi</taxon>
        <taxon>Dikarya</taxon>
        <taxon>Basidiomycota</taxon>
        <taxon>Agaricomycotina</taxon>
        <taxon>Agaricomycetes</taxon>
        <taxon>Polyporales</taxon>
        <taxon>Adustoporiaceae</taxon>
        <taxon>Rhodonia</taxon>
    </lineage>
</organism>
<protein>
    <recommendedName>
        <fullName evidence="2">BTB domain-containing protein</fullName>
    </recommendedName>
</protein>
<evidence type="ECO:0000313" key="3">
    <source>
        <dbReference type="EMBL" id="KAF9815805.1"/>
    </source>
</evidence>
<gene>
    <name evidence="3" type="ORF">IEO21_04317</name>
</gene>
<dbReference type="AlphaFoldDB" id="A0A8H7U319"/>
<dbReference type="EMBL" id="JADOXO010000063">
    <property type="protein sequence ID" value="KAF9815805.1"/>
    <property type="molecule type" value="Genomic_DNA"/>
</dbReference>
<feature type="domain" description="BTB" evidence="2">
    <location>
        <begin position="62"/>
        <end position="138"/>
    </location>
</feature>
<evidence type="ECO:0000259" key="2">
    <source>
        <dbReference type="PROSITE" id="PS50097"/>
    </source>
</evidence>
<accession>A0A8H7U319</accession>
<reference evidence="3" key="1">
    <citation type="submission" date="2020-11" db="EMBL/GenBank/DDBJ databases">
        <authorList>
            <person name="Koelle M."/>
            <person name="Horta M.A.C."/>
            <person name="Nowrousian M."/>
            <person name="Ohm R.A."/>
            <person name="Benz P."/>
            <person name="Pilgard A."/>
        </authorList>
    </citation>
    <scope>NUCLEOTIDE SEQUENCE</scope>
    <source>
        <strain evidence="3">FPRL280</strain>
    </source>
</reference>
<name>A0A8H7U319_9APHY</name>
<dbReference type="InterPro" id="IPR011333">
    <property type="entry name" value="SKP1/BTB/POZ_sf"/>
</dbReference>
<feature type="region of interest" description="Disordered" evidence="1">
    <location>
        <begin position="18"/>
        <end position="50"/>
    </location>
</feature>
<dbReference type="PROSITE" id="PS50097">
    <property type="entry name" value="BTB"/>
    <property type="match status" value="1"/>
</dbReference>
<sequence length="285" mass="32187">MSSSLVYHRDFLFGPISVDDSASDEYSTTTDSEPQTPDLEPFSPTPTPPRPVQSADWFLSDGNVYLRVKGACDGPDIIYKVHGYFLQRDSIIFRDILCGRRGEDGKSEDAAIFVPDVVEHEMDCLLSFLYHGMYKCTTLVDDWTALLAISSRYMFHEIRLRAISELEAQHARISPVRRIVLAAKHDVHEWPKPAYVELCMRNDPLSPWEAKQLGLYNAVMLAKAREVVLLRRVTILEASLGSGAGCPCGTEVCERARLRESQRRAPEKDDYHQFVTGVVSELFSL</sequence>
<feature type="compositionally biased region" description="Polar residues" evidence="1">
    <location>
        <begin position="24"/>
        <end position="35"/>
    </location>
</feature>
<dbReference type="Gene3D" id="3.30.710.10">
    <property type="entry name" value="Potassium Channel Kv1.1, Chain A"/>
    <property type="match status" value="1"/>
</dbReference>